<organism evidence="3">
    <name type="scientific">Picocystis salinarum</name>
    <dbReference type="NCBI Taxonomy" id="88271"/>
    <lineage>
        <taxon>Eukaryota</taxon>
        <taxon>Viridiplantae</taxon>
        <taxon>Chlorophyta</taxon>
        <taxon>Picocystophyceae</taxon>
        <taxon>Picocystales</taxon>
        <taxon>Picocystaceae</taxon>
        <taxon>Picocystis</taxon>
    </lineage>
</organism>
<dbReference type="InterPro" id="IPR000591">
    <property type="entry name" value="DEP_dom"/>
</dbReference>
<dbReference type="GO" id="GO:0035556">
    <property type="term" value="P:intracellular signal transduction"/>
    <property type="evidence" value="ECO:0007669"/>
    <property type="project" value="InterPro"/>
</dbReference>
<dbReference type="CDD" id="cd04371">
    <property type="entry name" value="DEP"/>
    <property type="match status" value="1"/>
</dbReference>
<keyword evidence="1" id="KW-1133">Transmembrane helix</keyword>
<proteinExistence type="predicted"/>
<dbReference type="AlphaFoldDB" id="A0A7S3XB19"/>
<feature type="transmembrane region" description="Helical" evidence="1">
    <location>
        <begin position="178"/>
        <end position="197"/>
    </location>
</feature>
<keyword evidence="1" id="KW-0812">Transmembrane</keyword>
<dbReference type="InterPro" id="IPR013897">
    <property type="entry name" value="Duc1"/>
</dbReference>
<dbReference type="Gene3D" id="1.10.10.10">
    <property type="entry name" value="Winged helix-like DNA-binding domain superfamily/Winged helix DNA-binding domain"/>
    <property type="match status" value="1"/>
</dbReference>
<evidence type="ECO:0000259" key="2">
    <source>
        <dbReference type="PROSITE" id="PS50186"/>
    </source>
</evidence>
<dbReference type="EMBL" id="HBIS01001056">
    <property type="protein sequence ID" value="CAE0607091.1"/>
    <property type="molecule type" value="Transcribed_RNA"/>
</dbReference>
<dbReference type="PROSITE" id="PS50186">
    <property type="entry name" value="DEP"/>
    <property type="match status" value="1"/>
</dbReference>
<dbReference type="InterPro" id="IPR036388">
    <property type="entry name" value="WH-like_DNA-bd_sf"/>
</dbReference>
<evidence type="ECO:0000256" key="1">
    <source>
        <dbReference type="SAM" id="Phobius"/>
    </source>
</evidence>
<reference evidence="3" key="1">
    <citation type="submission" date="2021-01" db="EMBL/GenBank/DDBJ databases">
        <authorList>
            <person name="Corre E."/>
            <person name="Pelletier E."/>
            <person name="Niang G."/>
            <person name="Scheremetjew M."/>
            <person name="Finn R."/>
            <person name="Kale V."/>
            <person name="Holt S."/>
            <person name="Cochrane G."/>
            <person name="Meng A."/>
            <person name="Brown T."/>
            <person name="Cohen L."/>
        </authorList>
    </citation>
    <scope>NUCLEOTIDE SEQUENCE</scope>
    <source>
        <strain evidence="3">CCMP1897</strain>
    </source>
</reference>
<name>A0A7S3XB19_9CHLO</name>
<accession>A0A7S3XB19</accession>
<dbReference type="InterPro" id="IPR036390">
    <property type="entry name" value="WH_DNA-bd_sf"/>
</dbReference>
<dbReference type="PANTHER" id="PTHR34826">
    <property type="entry name" value="UPF0590 PROTEIN C409.17C"/>
    <property type="match status" value="1"/>
</dbReference>
<evidence type="ECO:0000313" key="3">
    <source>
        <dbReference type="EMBL" id="CAE0607091.1"/>
    </source>
</evidence>
<sequence>MAGEEMETVRLAEEMRRGVSIKDRMYHLQVYKSCFVGEQAVHWLVEQGHAADAEEAVEIGNRMLLLGLLHHVCHEHLFQNAYLFYRFNLDEEDGQVADAMNKKKPKHKTLAKIMQNPSWSLAKEVARVQRSLNKVEKNTENGMESLAAALQQVGEDHTRVVDNLNALKQGLNGLNRSLISATSLLMMLTVIVILAFHSSRVPAFMVLLLCLFHLLEVYRYGQKLQRIHIPDYFNVYQQNVRPIEPIPLTRAPSLQETSLQHLPPLGEWRHRPLLLRVNKSLVNTEVLNKDMDRNNLPINGNTPIEFESPYFKGRILVYIAGLENSPDNIFAGRRRQLQTVVQGRFKKEVSFNDVFTGQEWFRPLLNLPSIWFVNLVVSILSAVSPTMKASGITSGKPSLLAKLASSSQVICISPNEESAPDITAPYDEDMSAVGNLLCQEDGTPIKAGTRKKLLSSTSTLRKLSFNTRDVYTFSFWQHALDLSTMSLNTGIGNFELAKYLNSQPVAIMAKTRQNEYLWRFELWHESLVVQPSNSS</sequence>
<protein>
    <recommendedName>
        <fullName evidence="2">DEP domain-containing protein</fullName>
    </recommendedName>
</protein>
<dbReference type="SMART" id="SM00049">
    <property type="entry name" value="DEP"/>
    <property type="match status" value="1"/>
</dbReference>
<dbReference type="SUPFAM" id="SSF46785">
    <property type="entry name" value="Winged helix' DNA-binding domain"/>
    <property type="match status" value="1"/>
</dbReference>
<dbReference type="PANTHER" id="PTHR34826:SF2">
    <property type="entry name" value="UPF0590 PROTEIN C409.17C"/>
    <property type="match status" value="1"/>
</dbReference>
<dbReference type="Pfam" id="PF00610">
    <property type="entry name" value="DEP"/>
    <property type="match status" value="1"/>
</dbReference>
<dbReference type="Pfam" id="PF08588">
    <property type="entry name" value="Duc1"/>
    <property type="match status" value="1"/>
</dbReference>
<feature type="domain" description="DEP" evidence="2">
    <location>
        <begin position="15"/>
        <end position="89"/>
    </location>
</feature>
<gene>
    <name evidence="3" type="ORF">PSAL00342_LOCUS908</name>
</gene>
<keyword evidence="1" id="KW-0472">Membrane</keyword>